<accession>A0A161JP85</accession>
<dbReference type="KEGG" id="csur:N24_2881"/>
<dbReference type="AlphaFoldDB" id="A0A161JP85"/>
<dbReference type="InterPro" id="IPR029058">
    <property type="entry name" value="AB_hydrolase_fold"/>
</dbReference>
<dbReference type="RefSeq" id="WP_096458700.1">
    <property type="nucleotide sequence ID" value="NZ_AP017369.1"/>
</dbReference>
<dbReference type="Pfam" id="PF06259">
    <property type="entry name" value="Abhydrolase_8"/>
    <property type="match status" value="1"/>
</dbReference>
<dbReference type="InterPro" id="IPR010427">
    <property type="entry name" value="DUF1023"/>
</dbReference>
<feature type="domain" description="DUF1023" evidence="1">
    <location>
        <begin position="178"/>
        <end position="327"/>
    </location>
</feature>
<dbReference type="SUPFAM" id="SSF53474">
    <property type="entry name" value="alpha/beta-Hydrolases"/>
    <property type="match status" value="1"/>
</dbReference>
<dbReference type="Proteomes" id="UP000218244">
    <property type="component" value="Chromosome"/>
</dbReference>
<evidence type="ECO:0000313" key="2">
    <source>
        <dbReference type="EMBL" id="BAU97143.1"/>
    </source>
</evidence>
<reference evidence="2 3" key="1">
    <citation type="submission" date="2016-02" db="EMBL/GenBank/DDBJ databases">
        <title>Corynebacterium glutamicum N24 whole genome sequencing project.</title>
        <authorList>
            <person name="Matsutani M."/>
            <person name="Nangtapong N."/>
            <person name="Yakushi T."/>
            <person name="Matsushita K."/>
        </authorList>
    </citation>
    <scope>NUCLEOTIDE SEQUENCE [LARGE SCALE GENOMIC DNA]</scope>
    <source>
        <strain evidence="2 3">N24</strain>
    </source>
</reference>
<evidence type="ECO:0000313" key="3">
    <source>
        <dbReference type="Proteomes" id="UP000218244"/>
    </source>
</evidence>
<keyword evidence="3" id="KW-1185">Reference proteome</keyword>
<name>A0A161JP85_9CORY</name>
<gene>
    <name evidence="2" type="ORF">N24_2881</name>
</gene>
<dbReference type="EMBL" id="AP017369">
    <property type="protein sequence ID" value="BAU97143.1"/>
    <property type="molecule type" value="Genomic_DNA"/>
</dbReference>
<proteinExistence type="predicted"/>
<organism evidence="2 3">
    <name type="scientific">Corynebacterium suranareeae</name>
    <dbReference type="NCBI Taxonomy" id="2506452"/>
    <lineage>
        <taxon>Bacteria</taxon>
        <taxon>Bacillati</taxon>
        <taxon>Actinomycetota</taxon>
        <taxon>Actinomycetes</taxon>
        <taxon>Mycobacteriales</taxon>
        <taxon>Corynebacteriaceae</taxon>
        <taxon>Corynebacterium</taxon>
    </lineage>
</organism>
<evidence type="ECO:0000259" key="1">
    <source>
        <dbReference type="Pfam" id="PF06259"/>
    </source>
</evidence>
<dbReference type="Gene3D" id="3.40.50.1820">
    <property type="entry name" value="alpha/beta hydrolase"/>
    <property type="match status" value="1"/>
</dbReference>
<protein>
    <recommendedName>
        <fullName evidence="1">DUF1023 domain-containing protein</fullName>
    </recommendedName>
</protein>
<sequence length="378" mass="40079">MLALKSSELENIATSLASVAGVLKEANTDRLESWRNLETMTSASSLLQGFTRLVDYNRPTVHIVEQMQRASSTLFDTADFLRTLEAYVDFLEKRADNSITLTVILRYIASLSGLLDFMCAREMNALCTSSTLSPLKKLSDFGTLPASSIHEFHLVNAPPEIRELAETNPDMQILEAGDGLLVASFGDIDSSSAVTTFVAGVGSSNPDGWNTYLNRARTVAASTNSASVLWLGYQAPDSIPAAVSGAAARNAASDLQGFQAALHARNPHQRKVVMGYSYGSTVVGKAASSEDFHADAVVLVGSPGAGVSHSSQLSAPVYAVTGNADPIGFAGTQYGGIHGADPTSALFGATVWASSSTHSGYWDDEEFLQKVAEVVQEK</sequence>
<dbReference type="ESTHER" id="corgt-a0a161jp85">
    <property type="family name" value="Duf_1023"/>
</dbReference>